<dbReference type="OrthoDB" id="9810507at2"/>
<reference evidence="2 3" key="1">
    <citation type="submission" date="2017-05" db="EMBL/GenBank/DDBJ databases">
        <title>Vagococcus spp. assemblies.</title>
        <authorList>
            <person name="Gulvik C.A."/>
        </authorList>
    </citation>
    <scope>NUCLEOTIDE SEQUENCE [LARGE SCALE GENOMIC DNA]</scope>
    <source>
        <strain evidence="2 3">SS1995</strain>
    </source>
</reference>
<sequence>MEYKIGMVLTGQITGVQPYGAFVSLSQNHQGLIHVSEVRHGFVKNIFDELSVGEQVRVRIIDVDEYTKKISLSMRVLEEVDSKVITGMKRKRYFTNRKKKIGFESIEKKLDSWIDEAIDDILEK</sequence>
<dbReference type="Gene3D" id="2.40.50.140">
    <property type="entry name" value="Nucleic acid-binding proteins"/>
    <property type="match status" value="1"/>
</dbReference>
<dbReference type="RefSeq" id="WP_125984870.1">
    <property type="nucleotide sequence ID" value="NZ_NGJS01000033.1"/>
</dbReference>
<dbReference type="InterPro" id="IPR012340">
    <property type="entry name" value="NA-bd_OB-fold"/>
</dbReference>
<dbReference type="PANTHER" id="PTHR10724:SF10">
    <property type="entry name" value="S1 RNA-BINDING DOMAIN-CONTAINING PROTEIN 1"/>
    <property type="match status" value="1"/>
</dbReference>
<dbReference type="FunFam" id="2.40.50.140:FF:000051">
    <property type="entry name" value="RNA-binding transcriptional accessory protein"/>
    <property type="match status" value="1"/>
</dbReference>
<dbReference type="AlphaFoldDB" id="A0A429ZNV4"/>
<dbReference type="Pfam" id="PF00575">
    <property type="entry name" value="S1"/>
    <property type="match status" value="1"/>
</dbReference>
<dbReference type="PROSITE" id="PS50126">
    <property type="entry name" value="S1"/>
    <property type="match status" value="1"/>
</dbReference>
<evidence type="ECO:0000313" key="2">
    <source>
        <dbReference type="EMBL" id="RST95390.1"/>
    </source>
</evidence>
<evidence type="ECO:0000259" key="1">
    <source>
        <dbReference type="PROSITE" id="PS50126"/>
    </source>
</evidence>
<dbReference type="Proteomes" id="UP000287857">
    <property type="component" value="Unassembled WGS sequence"/>
</dbReference>
<gene>
    <name evidence="2" type="ORF">CBF37_11480</name>
</gene>
<dbReference type="PANTHER" id="PTHR10724">
    <property type="entry name" value="30S RIBOSOMAL PROTEIN S1"/>
    <property type="match status" value="1"/>
</dbReference>
<dbReference type="SUPFAM" id="SSF50249">
    <property type="entry name" value="Nucleic acid-binding proteins"/>
    <property type="match status" value="1"/>
</dbReference>
<keyword evidence="3" id="KW-1185">Reference proteome</keyword>
<dbReference type="NCBIfam" id="NF040579">
    <property type="entry name" value="S1_dom_CvfD"/>
    <property type="match status" value="1"/>
</dbReference>
<dbReference type="GO" id="GO:0003729">
    <property type="term" value="F:mRNA binding"/>
    <property type="evidence" value="ECO:0007669"/>
    <property type="project" value="UniProtKB-ARBA"/>
</dbReference>
<dbReference type="InterPro" id="IPR050437">
    <property type="entry name" value="Ribos_protein_bS1-like"/>
</dbReference>
<proteinExistence type="predicted"/>
<protein>
    <submittedName>
        <fullName evidence="2">RNA-binding protein</fullName>
    </submittedName>
</protein>
<name>A0A429ZNV4_9ENTE</name>
<comment type="caution">
    <text evidence="2">The sequence shown here is derived from an EMBL/GenBank/DDBJ whole genome shotgun (WGS) entry which is preliminary data.</text>
</comment>
<feature type="domain" description="S1 motif" evidence="1">
    <location>
        <begin position="6"/>
        <end position="75"/>
    </location>
</feature>
<dbReference type="InterPro" id="IPR003029">
    <property type="entry name" value="S1_domain"/>
</dbReference>
<dbReference type="EMBL" id="NGJS01000033">
    <property type="protein sequence ID" value="RST95390.1"/>
    <property type="molecule type" value="Genomic_DNA"/>
</dbReference>
<dbReference type="GO" id="GO:0005737">
    <property type="term" value="C:cytoplasm"/>
    <property type="evidence" value="ECO:0007669"/>
    <property type="project" value="UniProtKB-ARBA"/>
</dbReference>
<accession>A0A429ZNV4</accession>
<evidence type="ECO:0000313" key="3">
    <source>
        <dbReference type="Proteomes" id="UP000287857"/>
    </source>
</evidence>
<dbReference type="GO" id="GO:0006412">
    <property type="term" value="P:translation"/>
    <property type="evidence" value="ECO:0007669"/>
    <property type="project" value="TreeGrafter"/>
</dbReference>
<dbReference type="GO" id="GO:0003735">
    <property type="term" value="F:structural constituent of ribosome"/>
    <property type="evidence" value="ECO:0007669"/>
    <property type="project" value="TreeGrafter"/>
</dbReference>
<organism evidence="2 3">
    <name type="scientific">Vagococcus vulneris</name>
    <dbReference type="NCBI Taxonomy" id="1977869"/>
    <lineage>
        <taxon>Bacteria</taxon>
        <taxon>Bacillati</taxon>
        <taxon>Bacillota</taxon>
        <taxon>Bacilli</taxon>
        <taxon>Lactobacillales</taxon>
        <taxon>Enterococcaceae</taxon>
        <taxon>Vagococcus</taxon>
    </lineage>
</organism>
<dbReference type="SMART" id="SM00316">
    <property type="entry name" value="S1"/>
    <property type="match status" value="1"/>
</dbReference>